<dbReference type="EnsemblPlants" id="Kaladp0001s0150.1.v1.1">
    <property type="protein sequence ID" value="Kaladp0001s0150.1.v1.1"/>
    <property type="gene ID" value="Kaladp0001s0150.v1.1"/>
</dbReference>
<evidence type="ECO:0000256" key="12">
    <source>
        <dbReference type="ARBA" id="ARBA00022737"/>
    </source>
</evidence>
<dbReference type="Pfam" id="PF08263">
    <property type="entry name" value="LRRNT_2"/>
    <property type="match status" value="1"/>
</dbReference>
<comment type="similarity">
    <text evidence="3">Belongs to the protein kinase superfamily. Ser/Thr protein kinase family.</text>
</comment>
<keyword evidence="7" id="KW-0597">Phosphoprotein</keyword>
<proteinExistence type="inferred from homology"/>
<protein>
    <recommendedName>
        <fullName evidence="4">non-specific serine/threonine protein kinase</fullName>
        <ecNumber evidence="4">2.7.11.1</ecNumber>
    </recommendedName>
</protein>
<keyword evidence="14" id="KW-0418">Kinase</keyword>
<evidence type="ECO:0000256" key="23">
    <source>
        <dbReference type="SAM" id="Phobius"/>
    </source>
</evidence>
<feature type="domain" description="Protein kinase" evidence="25">
    <location>
        <begin position="716"/>
        <end position="1013"/>
    </location>
</feature>
<evidence type="ECO:0000256" key="16">
    <source>
        <dbReference type="ARBA" id="ARBA00022989"/>
    </source>
</evidence>
<dbReference type="AlphaFoldDB" id="A0A7N0R8D2"/>
<reference evidence="26" key="1">
    <citation type="submission" date="2021-01" db="UniProtKB">
        <authorList>
            <consortium name="EnsemblPlants"/>
        </authorList>
    </citation>
    <scope>IDENTIFICATION</scope>
</reference>
<evidence type="ECO:0000256" key="1">
    <source>
        <dbReference type="ARBA" id="ARBA00004162"/>
    </source>
</evidence>
<evidence type="ECO:0000256" key="4">
    <source>
        <dbReference type="ARBA" id="ARBA00012513"/>
    </source>
</evidence>
<keyword evidence="18" id="KW-0675">Receptor</keyword>
<dbReference type="Pfam" id="PF00560">
    <property type="entry name" value="LRR_1"/>
    <property type="match status" value="6"/>
</dbReference>
<evidence type="ECO:0000256" key="17">
    <source>
        <dbReference type="ARBA" id="ARBA00023136"/>
    </source>
</evidence>
<dbReference type="InterPro" id="IPR011009">
    <property type="entry name" value="Kinase-like_dom_sf"/>
</dbReference>
<keyword evidence="8" id="KW-0433">Leucine-rich repeat</keyword>
<feature type="binding site" evidence="22">
    <location>
        <position position="743"/>
    </location>
    <ligand>
        <name>ATP</name>
        <dbReference type="ChEBI" id="CHEBI:30616"/>
    </ligand>
</feature>
<keyword evidence="17 23" id="KW-0472">Membrane</keyword>
<keyword evidence="11 24" id="KW-0732">Signal</keyword>
<evidence type="ECO:0000256" key="10">
    <source>
        <dbReference type="ARBA" id="ARBA00022692"/>
    </source>
</evidence>
<dbReference type="FunFam" id="1.10.510.10:FF:000358">
    <property type="entry name" value="Putative leucine-rich repeat receptor-like serine/threonine-protein kinase"/>
    <property type="match status" value="1"/>
</dbReference>
<evidence type="ECO:0000256" key="5">
    <source>
        <dbReference type="ARBA" id="ARBA00022475"/>
    </source>
</evidence>
<evidence type="ECO:0000256" key="9">
    <source>
        <dbReference type="ARBA" id="ARBA00022679"/>
    </source>
</evidence>
<keyword evidence="12" id="KW-0677">Repeat</keyword>
<feature type="chain" id="PRO_5029640819" description="non-specific serine/threonine protein kinase" evidence="24">
    <location>
        <begin position="23"/>
        <end position="1020"/>
    </location>
</feature>
<keyword evidence="15 22" id="KW-0067">ATP-binding</keyword>
<dbReference type="SUPFAM" id="SSF56112">
    <property type="entry name" value="Protein kinase-like (PK-like)"/>
    <property type="match status" value="1"/>
</dbReference>
<comment type="catalytic activity">
    <reaction evidence="21">
        <text>L-seryl-[protein] + ATP = O-phospho-L-seryl-[protein] + ADP + H(+)</text>
        <dbReference type="Rhea" id="RHEA:17989"/>
        <dbReference type="Rhea" id="RHEA-COMP:9863"/>
        <dbReference type="Rhea" id="RHEA-COMP:11604"/>
        <dbReference type="ChEBI" id="CHEBI:15378"/>
        <dbReference type="ChEBI" id="CHEBI:29999"/>
        <dbReference type="ChEBI" id="CHEBI:30616"/>
        <dbReference type="ChEBI" id="CHEBI:83421"/>
        <dbReference type="ChEBI" id="CHEBI:456216"/>
        <dbReference type="EC" id="2.7.11.1"/>
    </reaction>
</comment>
<dbReference type="InterPro" id="IPR032675">
    <property type="entry name" value="LRR_dom_sf"/>
</dbReference>
<dbReference type="EC" id="2.7.11.1" evidence="4"/>
<dbReference type="InterPro" id="IPR008271">
    <property type="entry name" value="Ser/Thr_kinase_AS"/>
</dbReference>
<dbReference type="Proteomes" id="UP000594263">
    <property type="component" value="Unplaced"/>
</dbReference>
<dbReference type="InterPro" id="IPR001611">
    <property type="entry name" value="Leu-rich_rpt"/>
</dbReference>
<dbReference type="PANTHER" id="PTHR27000">
    <property type="entry name" value="LEUCINE-RICH REPEAT RECEPTOR-LIKE PROTEIN KINASE FAMILY PROTEIN-RELATED"/>
    <property type="match status" value="1"/>
</dbReference>
<evidence type="ECO:0000256" key="2">
    <source>
        <dbReference type="ARBA" id="ARBA00004479"/>
    </source>
</evidence>
<evidence type="ECO:0000256" key="24">
    <source>
        <dbReference type="SAM" id="SignalP"/>
    </source>
</evidence>
<evidence type="ECO:0000256" key="19">
    <source>
        <dbReference type="ARBA" id="ARBA00023180"/>
    </source>
</evidence>
<evidence type="ECO:0000256" key="3">
    <source>
        <dbReference type="ARBA" id="ARBA00008684"/>
    </source>
</evidence>
<evidence type="ECO:0000256" key="20">
    <source>
        <dbReference type="ARBA" id="ARBA00047899"/>
    </source>
</evidence>
<evidence type="ECO:0000256" key="8">
    <source>
        <dbReference type="ARBA" id="ARBA00022614"/>
    </source>
</evidence>
<evidence type="ECO:0000256" key="7">
    <source>
        <dbReference type="ARBA" id="ARBA00022553"/>
    </source>
</evidence>
<comment type="subcellular location">
    <subcellularLocation>
        <location evidence="1">Cell membrane</location>
        <topology evidence="1">Single-pass membrane protein</topology>
    </subcellularLocation>
    <subcellularLocation>
        <location evidence="2">Membrane</location>
        <topology evidence="2">Single-pass type I membrane protein</topology>
    </subcellularLocation>
</comment>
<dbReference type="InterPro" id="IPR000719">
    <property type="entry name" value="Prot_kinase_dom"/>
</dbReference>
<dbReference type="GO" id="GO:0005886">
    <property type="term" value="C:plasma membrane"/>
    <property type="evidence" value="ECO:0007669"/>
    <property type="project" value="UniProtKB-SubCell"/>
</dbReference>
<evidence type="ECO:0000313" key="27">
    <source>
        <dbReference type="Proteomes" id="UP000594263"/>
    </source>
</evidence>
<dbReference type="PROSITE" id="PS50011">
    <property type="entry name" value="PROTEIN_KINASE_DOM"/>
    <property type="match status" value="1"/>
</dbReference>
<evidence type="ECO:0000256" key="15">
    <source>
        <dbReference type="ARBA" id="ARBA00022840"/>
    </source>
</evidence>
<dbReference type="SMART" id="SM00369">
    <property type="entry name" value="LRR_TYP"/>
    <property type="match status" value="5"/>
</dbReference>
<dbReference type="GO" id="GO:0004674">
    <property type="term" value="F:protein serine/threonine kinase activity"/>
    <property type="evidence" value="ECO:0007669"/>
    <property type="project" value="UniProtKB-KW"/>
</dbReference>
<evidence type="ECO:0000256" key="22">
    <source>
        <dbReference type="PROSITE-ProRule" id="PRU10141"/>
    </source>
</evidence>
<keyword evidence="27" id="KW-1185">Reference proteome</keyword>
<feature type="signal peptide" evidence="24">
    <location>
        <begin position="1"/>
        <end position="22"/>
    </location>
</feature>
<keyword evidence="19" id="KW-0325">Glycoprotein</keyword>
<comment type="catalytic activity">
    <reaction evidence="20">
        <text>L-threonyl-[protein] + ATP = O-phospho-L-threonyl-[protein] + ADP + H(+)</text>
        <dbReference type="Rhea" id="RHEA:46608"/>
        <dbReference type="Rhea" id="RHEA-COMP:11060"/>
        <dbReference type="Rhea" id="RHEA-COMP:11605"/>
        <dbReference type="ChEBI" id="CHEBI:15378"/>
        <dbReference type="ChEBI" id="CHEBI:30013"/>
        <dbReference type="ChEBI" id="CHEBI:30616"/>
        <dbReference type="ChEBI" id="CHEBI:61977"/>
        <dbReference type="ChEBI" id="CHEBI:456216"/>
        <dbReference type="EC" id="2.7.11.1"/>
    </reaction>
</comment>
<dbReference type="InterPro" id="IPR013210">
    <property type="entry name" value="LRR_N_plant-typ"/>
</dbReference>
<evidence type="ECO:0000256" key="18">
    <source>
        <dbReference type="ARBA" id="ARBA00023170"/>
    </source>
</evidence>
<accession>A0A7N0R8D2</accession>
<dbReference type="PROSITE" id="PS00108">
    <property type="entry name" value="PROTEIN_KINASE_ST"/>
    <property type="match status" value="1"/>
</dbReference>
<dbReference type="GO" id="GO:0005524">
    <property type="term" value="F:ATP binding"/>
    <property type="evidence" value="ECO:0007669"/>
    <property type="project" value="UniProtKB-UniRule"/>
</dbReference>
<dbReference type="PROSITE" id="PS00107">
    <property type="entry name" value="PROTEIN_KINASE_ATP"/>
    <property type="match status" value="1"/>
</dbReference>
<dbReference type="Gene3D" id="3.30.200.20">
    <property type="entry name" value="Phosphorylase Kinase, domain 1"/>
    <property type="match status" value="1"/>
</dbReference>
<sequence length="1020" mass="111730">MMKRSYVILFLIVQCDYMAVECLLRTRMMTASGNETDHAALLALKAGLVGGSSESVEALTSWNASLHFCKWAGVTCEGGRHQRVIVLDLGDRNTGGVISPFIGNLSFLRVINLSGNRLEGFIPKEIGLLPRLEVFNVSNNALQGGFPLQLTNCTKLLTIDLARNGLSGIIPDRLGSMPKLQTLYMQINNFTGQVPSSLGNISSLIRLSLLTNGLQGRIPSNLGKLKNLTFLSLYDNSFTGEIPSSLYNLTSLRVLSLVFNQLSGTLSPNMGLHFPHLRFAYVGGNSFTGLIPPTLSNMSYLKELDASQNHFYGNVPEGLGRLKYLELFNLEINNLGSKKEGDLDFLTNFTSLRNLHLFGNQLGGMIPHSIGNLSSKIESLSFGVNVITGHIPVEIGNLVSLFALGMEDNQLTGEIPSSVGNLVWLQILTLGGNMLHGTIPSSLGSLTNLYRLSLEDNQLEGRIPLHLQHCSRLQVLRLHDNKLNGMILMELISSLNQLISIKLSNNSFSGHFPAAVGKLMNLNDLDISNNRFSGEIPAELGKCSMLQFIRLQANLFEGRISSSLGSLKAAKYLDLSGNKLSGRIPSELQDLLDLYVLNISFNQLEGPVPTKNIFSNITGFSLFGNEKLCGGIPELHLPNCSRANQRENGKRRSMSTVVIIAITISIFSGFVLVAIFTWIVCRKVPKRNNTPAISLMDGAQYLRLSYKQLWDATNGFSATNIIGVGSFGSVYSGALGDKPIAVKVMNLEKRGSVKSFKAECKTKIRHRNLLQILSCCSSLDFKGSDFLALVYELMPNGSLESWLHGSRILKLGQRLEIAIDIASALEYLHHDCEPQIVHCDLKPSNILLDADMVARVGDFGLAKILRMGSSENLSQEQSMSSLGIKGTVGYVPPEYGMRGSVSIQGDTYSYGILLLEMITGRRPTDDAFKDNTNLHNLCRSEIMNSNMLHILDPHLLGENSSGTNNEAMEANKALECAKAIIEVGIACSMESPNERMEIKKALKALHRTKTKFLDERVATP</sequence>
<dbReference type="Gene3D" id="1.10.510.10">
    <property type="entry name" value="Transferase(Phosphotransferase) domain 1"/>
    <property type="match status" value="1"/>
</dbReference>
<dbReference type="InterPro" id="IPR017441">
    <property type="entry name" value="Protein_kinase_ATP_BS"/>
</dbReference>
<keyword evidence="9" id="KW-0808">Transferase</keyword>
<dbReference type="Gramene" id="Kaladp0001s0150.1.v1.1">
    <property type="protein sequence ID" value="Kaladp0001s0150.1.v1.1"/>
    <property type="gene ID" value="Kaladp0001s0150.v1.1"/>
</dbReference>
<organism evidence="26 27">
    <name type="scientific">Kalanchoe fedtschenkoi</name>
    <name type="common">Lavender scallops</name>
    <name type="synonym">South American air plant</name>
    <dbReference type="NCBI Taxonomy" id="63787"/>
    <lineage>
        <taxon>Eukaryota</taxon>
        <taxon>Viridiplantae</taxon>
        <taxon>Streptophyta</taxon>
        <taxon>Embryophyta</taxon>
        <taxon>Tracheophyta</taxon>
        <taxon>Spermatophyta</taxon>
        <taxon>Magnoliopsida</taxon>
        <taxon>eudicotyledons</taxon>
        <taxon>Gunneridae</taxon>
        <taxon>Pentapetalae</taxon>
        <taxon>Saxifragales</taxon>
        <taxon>Crassulaceae</taxon>
        <taxon>Kalanchoe</taxon>
    </lineage>
</organism>
<dbReference type="FunFam" id="3.80.10.10:FF:000288">
    <property type="entry name" value="LRR receptor-like serine/threonine-protein kinase EFR"/>
    <property type="match status" value="1"/>
</dbReference>
<evidence type="ECO:0000313" key="26">
    <source>
        <dbReference type="EnsemblPlants" id="Kaladp0001s0150.1.v1.1"/>
    </source>
</evidence>
<dbReference type="InterPro" id="IPR003591">
    <property type="entry name" value="Leu-rich_rpt_typical-subtyp"/>
</dbReference>
<evidence type="ECO:0000256" key="13">
    <source>
        <dbReference type="ARBA" id="ARBA00022741"/>
    </source>
</evidence>
<keyword evidence="16 23" id="KW-1133">Transmembrane helix</keyword>
<dbReference type="SUPFAM" id="SSF52058">
    <property type="entry name" value="L domain-like"/>
    <property type="match status" value="2"/>
</dbReference>
<dbReference type="Pfam" id="PF00069">
    <property type="entry name" value="Pkinase"/>
    <property type="match status" value="1"/>
</dbReference>
<name>A0A7N0R8D2_KALFE</name>
<dbReference type="OMA" id="DYMAVEC"/>
<dbReference type="PANTHER" id="PTHR27000:SF777">
    <property type="entry name" value="PROTEIN KINASE DOMAIN-CONTAINING PROTEIN"/>
    <property type="match status" value="1"/>
</dbReference>
<evidence type="ECO:0000256" key="6">
    <source>
        <dbReference type="ARBA" id="ARBA00022527"/>
    </source>
</evidence>
<evidence type="ECO:0000256" key="21">
    <source>
        <dbReference type="ARBA" id="ARBA00048679"/>
    </source>
</evidence>
<keyword evidence="6" id="KW-0723">Serine/threonine-protein kinase</keyword>
<dbReference type="Gene3D" id="3.80.10.10">
    <property type="entry name" value="Ribonuclease Inhibitor"/>
    <property type="match status" value="4"/>
</dbReference>
<keyword evidence="10 23" id="KW-0812">Transmembrane</keyword>
<evidence type="ECO:0000259" key="25">
    <source>
        <dbReference type="PROSITE" id="PS50011"/>
    </source>
</evidence>
<evidence type="ECO:0000256" key="14">
    <source>
        <dbReference type="ARBA" id="ARBA00022777"/>
    </source>
</evidence>
<evidence type="ECO:0000256" key="11">
    <source>
        <dbReference type="ARBA" id="ARBA00022729"/>
    </source>
</evidence>
<feature type="transmembrane region" description="Helical" evidence="23">
    <location>
        <begin position="656"/>
        <end position="680"/>
    </location>
</feature>
<dbReference type="FunFam" id="3.80.10.10:FF:000095">
    <property type="entry name" value="LRR receptor-like serine/threonine-protein kinase GSO1"/>
    <property type="match status" value="1"/>
</dbReference>
<dbReference type="Pfam" id="PF13855">
    <property type="entry name" value="LRR_8"/>
    <property type="match status" value="1"/>
</dbReference>
<keyword evidence="5" id="KW-1003">Cell membrane</keyword>
<keyword evidence="13 22" id="KW-0547">Nucleotide-binding</keyword>
<dbReference type="SMART" id="SM00220">
    <property type="entry name" value="S_TKc"/>
    <property type="match status" value="1"/>
</dbReference>